<feature type="compositionally biased region" description="Basic residues" evidence="1">
    <location>
        <begin position="163"/>
        <end position="178"/>
    </location>
</feature>
<feature type="region of interest" description="Disordered" evidence="1">
    <location>
        <begin position="104"/>
        <end position="237"/>
    </location>
</feature>
<feature type="compositionally biased region" description="Basic and acidic residues" evidence="1">
    <location>
        <begin position="179"/>
        <end position="189"/>
    </location>
</feature>
<dbReference type="RefSeq" id="XP_004863145.1">
    <property type="nucleotide sequence ID" value="XM_004863088.2"/>
</dbReference>
<dbReference type="GeneID" id="101702847"/>
<feature type="compositionally biased region" description="Basic residues" evidence="1">
    <location>
        <begin position="106"/>
        <end position="116"/>
    </location>
</feature>
<name>A0AAX6PZB3_HETGA</name>
<gene>
    <name evidence="3" type="primary">LOC101702847</name>
</gene>
<evidence type="ECO:0000256" key="1">
    <source>
        <dbReference type="SAM" id="MobiDB-lite"/>
    </source>
</evidence>
<accession>A0AAX6PZB3</accession>
<organism evidence="2 3">
    <name type="scientific">Heterocephalus glaber</name>
    <name type="common">Naked mole rat</name>
    <dbReference type="NCBI Taxonomy" id="10181"/>
    <lineage>
        <taxon>Eukaryota</taxon>
        <taxon>Metazoa</taxon>
        <taxon>Chordata</taxon>
        <taxon>Craniata</taxon>
        <taxon>Vertebrata</taxon>
        <taxon>Euteleostomi</taxon>
        <taxon>Mammalia</taxon>
        <taxon>Eutheria</taxon>
        <taxon>Euarchontoglires</taxon>
        <taxon>Glires</taxon>
        <taxon>Rodentia</taxon>
        <taxon>Hystricomorpha</taxon>
        <taxon>Bathyergidae</taxon>
        <taxon>Heterocephalus</taxon>
    </lineage>
</organism>
<proteinExistence type="predicted"/>
<evidence type="ECO:0000313" key="2">
    <source>
        <dbReference type="Proteomes" id="UP000694906"/>
    </source>
</evidence>
<feature type="region of interest" description="Disordered" evidence="1">
    <location>
        <begin position="1"/>
        <end position="20"/>
    </location>
</feature>
<protein>
    <submittedName>
        <fullName evidence="3">Testis-specific H1 histone</fullName>
    </submittedName>
</protein>
<feature type="compositionally biased region" description="Basic residues" evidence="1">
    <location>
        <begin position="129"/>
        <end position="142"/>
    </location>
</feature>
<dbReference type="Proteomes" id="UP000694906">
    <property type="component" value="Unplaced"/>
</dbReference>
<evidence type="ECO:0000313" key="3">
    <source>
        <dbReference type="RefSeq" id="XP_004863145.1"/>
    </source>
</evidence>
<keyword evidence="2" id="KW-1185">Reference proteome</keyword>
<sequence>MAAAARPSAESQGADMSAQRPAGRALGGLLRGIQSSVLRVSQVVLRAITAHKGLTLTALRKELAKAGYEVRRQVSSHSGGAPRPEGRGVFLRVSSSNSVECFRVWRTPKPRRKPGRPRLEEGGSSSRRSPPRLRKRRRRLTRRQAASNAREEWRRNAWLKARPPARARGRRPKAPRRASKGDSRPEPRGQKRSSSKLRQEKKQEPKKQAQWAIQRPTADKADRPCSGPREGTHQDLH</sequence>
<feature type="compositionally biased region" description="Basic and acidic residues" evidence="1">
    <location>
        <begin position="197"/>
        <end position="207"/>
    </location>
</feature>
<dbReference type="KEGG" id="hgl:101702847"/>
<dbReference type="AlphaFoldDB" id="A0AAX6PZB3"/>
<reference evidence="3" key="1">
    <citation type="submission" date="2025-08" db="UniProtKB">
        <authorList>
            <consortium name="RefSeq"/>
        </authorList>
    </citation>
    <scope>IDENTIFICATION</scope>
</reference>